<dbReference type="Pfam" id="PF14033">
    <property type="entry name" value="DUF4246"/>
    <property type="match status" value="1"/>
</dbReference>
<feature type="compositionally biased region" description="Low complexity" evidence="1">
    <location>
        <begin position="623"/>
        <end position="632"/>
    </location>
</feature>
<feature type="compositionally biased region" description="Acidic residues" evidence="1">
    <location>
        <begin position="606"/>
        <end position="615"/>
    </location>
</feature>
<name>A0A8H2ECZ2_ORBOL</name>
<comment type="caution">
    <text evidence="3">The sequence shown here is derived from an EMBL/GenBank/DDBJ whole genome shotgun (WGS) entry which is preliminary data.</text>
</comment>
<feature type="region of interest" description="Disordered" evidence="1">
    <location>
        <begin position="1"/>
        <end position="41"/>
    </location>
</feature>
<evidence type="ECO:0000313" key="3">
    <source>
        <dbReference type="EMBL" id="TGJ74953.1"/>
    </source>
</evidence>
<gene>
    <name evidence="3" type="ORF">EYR41_001908</name>
</gene>
<feature type="compositionally biased region" description="Basic residues" evidence="1">
    <location>
        <begin position="19"/>
        <end position="31"/>
    </location>
</feature>
<evidence type="ECO:0000259" key="2">
    <source>
        <dbReference type="Pfam" id="PF14033"/>
    </source>
</evidence>
<proteinExistence type="predicted"/>
<reference evidence="3 4" key="1">
    <citation type="submission" date="2019-03" db="EMBL/GenBank/DDBJ databases">
        <title>Nematode-trapping fungi genome.</title>
        <authorList>
            <person name="Vidal-Diez De Ulzurrun G."/>
        </authorList>
    </citation>
    <scope>NUCLEOTIDE SEQUENCE [LARGE SCALE GENOMIC DNA]</scope>
    <source>
        <strain evidence="3 4">TWF154</strain>
    </source>
</reference>
<feature type="domain" description="DUF4246" evidence="2">
    <location>
        <begin position="111"/>
        <end position="549"/>
    </location>
</feature>
<feature type="region of interest" description="Disordered" evidence="1">
    <location>
        <begin position="602"/>
        <end position="679"/>
    </location>
</feature>
<accession>A0A8H2ECZ2</accession>
<dbReference type="InterPro" id="IPR025340">
    <property type="entry name" value="DUF4246"/>
</dbReference>
<feature type="compositionally biased region" description="Pro residues" evidence="1">
    <location>
        <begin position="839"/>
        <end position="852"/>
    </location>
</feature>
<dbReference type="PANTHER" id="PTHR33119:SF1">
    <property type="entry name" value="FE2OG DIOXYGENASE DOMAIN-CONTAINING PROTEIN"/>
    <property type="match status" value="1"/>
</dbReference>
<dbReference type="AlphaFoldDB" id="A0A8H2ECZ2"/>
<dbReference type="InterPro" id="IPR049192">
    <property type="entry name" value="DUF4246_C"/>
</dbReference>
<feature type="region of interest" description="Disordered" evidence="1">
    <location>
        <begin position="833"/>
        <end position="852"/>
    </location>
</feature>
<sequence>MHYSRIIPSYEHSPPLPRSHPRYRHRHRPGPRPRPQPSTKYPHVLEKSFEFERLRNREISIRKASCAFRELENWTEKLKDRGFVADWLFKWVEDESLKSGGLKVLVWNKEDVEYWFEEVKGFKKVSKRGGGVEGVNDGVWKRDGAVEGELRRELMDAVAILGRSKDQKISHIWSEPGAAPVPPPPRLPMSFALLDPSIGPITLLNPSMYPVVYNKTLIFKNGELQTVKPPRNLSEEKYSTESCWLPTDFEISPDGKSTKILSYINNLSNPGQGELFHPILERVFTGFVPLFDHLLAEMAEDGWRKSRCEKRDFTKGYDGYPNASARHKPGRGWYRPKLYALRSEYLKTFEEILGQFKAGEEMNIDILRECVNYDYDIGRGDKVLIGNQWKLRSGGKLTLSKDLETTKLEGKTVKVFVRILGFEVTPKSIELSSKKWVLPGSSHERIIATGVYCYSQENVADARIGLRRNDFTAYRSSRLPKPQEIDGALIKENRTVVFTSNYEYCLFSEPLRLIDKTKPGHLKMLMFHLVDPDFNLLTTKDIPPQQPGLYEKILRTSGLGRLPEDVFAIILGYLNIPNNTTERMVDQRELMVACGRFFKSLRNDTDSDDSEDDDDVIAHSRSSKPSESQSQRLRGPPKPPKPPKTPKPPMYTIPTVPTRVPDEVALRRRNRRRCSSPSSADALGEIVFMDALIRGGPAIVVPNHTQVPLTRVPSGQPGLSGAPVPPPISYGQPSVVSRIPTPPPVPRGRLGFSMTGSPLPVVGVLPPPCPPPPPPPPPLYSRVFTQRAPLESNFSRRELRYSLVLPPPPPSIPHSRLGFPDIYPPLSVYEKGFRKGFRGPPPPLPPPPPPNG</sequence>
<protein>
    <recommendedName>
        <fullName evidence="2">DUF4246 domain-containing protein</fullName>
    </recommendedName>
</protein>
<dbReference type="EMBL" id="SOZJ01000001">
    <property type="protein sequence ID" value="TGJ74953.1"/>
    <property type="molecule type" value="Genomic_DNA"/>
</dbReference>
<organism evidence="3 4">
    <name type="scientific">Orbilia oligospora</name>
    <name type="common">Nematode-trapping fungus</name>
    <name type="synonym">Arthrobotrys oligospora</name>
    <dbReference type="NCBI Taxonomy" id="2813651"/>
    <lineage>
        <taxon>Eukaryota</taxon>
        <taxon>Fungi</taxon>
        <taxon>Dikarya</taxon>
        <taxon>Ascomycota</taxon>
        <taxon>Pezizomycotina</taxon>
        <taxon>Orbiliomycetes</taxon>
        <taxon>Orbiliales</taxon>
        <taxon>Orbiliaceae</taxon>
        <taxon>Orbilia</taxon>
    </lineage>
</organism>
<feature type="compositionally biased region" description="Pro residues" evidence="1">
    <location>
        <begin position="636"/>
        <end position="651"/>
    </location>
</feature>
<dbReference type="Proteomes" id="UP000297595">
    <property type="component" value="Unassembled WGS sequence"/>
</dbReference>
<evidence type="ECO:0000313" key="4">
    <source>
        <dbReference type="Proteomes" id="UP000297595"/>
    </source>
</evidence>
<dbReference type="PANTHER" id="PTHR33119">
    <property type="entry name" value="IFI3P"/>
    <property type="match status" value="1"/>
</dbReference>
<evidence type="ECO:0000256" key="1">
    <source>
        <dbReference type="SAM" id="MobiDB-lite"/>
    </source>
</evidence>